<gene>
    <name evidence="2" type="ordered locus">Solca_3907</name>
</gene>
<keyword evidence="3" id="KW-1185">Reference proteome</keyword>
<evidence type="ECO:0000259" key="1">
    <source>
        <dbReference type="PROSITE" id="PS50042"/>
    </source>
</evidence>
<dbReference type="InterPro" id="IPR018490">
    <property type="entry name" value="cNMP-bd_dom_sf"/>
</dbReference>
<accession>H8KLL5</accession>
<dbReference type="HOGENOM" id="CLU_075053_9_3_10"/>
<sequence length="196" mass="22470">MTHSLFTAIFNKYGIGFPTEEQALMSTIVRSKHFDKKDYLLRAGEIERNMWWIASGAVRLFYEKDGEEVDTMFTFENSFVTSCASLLSQAPSSYSIQTLETSEVMYISKSNLDFLYDRSKNAERLGRLSLEGLYLAKEERDRSLRSDSATDRYLQLIGTQPDLLQRIPQKYIASYLGITPESLSRIRKNLVKTAVS</sequence>
<dbReference type="Proteomes" id="UP000007590">
    <property type="component" value="Chromosome"/>
</dbReference>
<dbReference type="STRING" id="929556.Solca_3907"/>
<dbReference type="PROSITE" id="PS50042">
    <property type="entry name" value="CNMP_BINDING_3"/>
    <property type="match status" value="1"/>
</dbReference>
<dbReference type="Pfam" id="PF00027">
    <property type="entry name" value="cNMP_binding"/>
    <property type="match status" value="1"/>
</dbReference>
<feature type="domain" description="Cyclic nucleotide-binding" evidence="1">
    <location>
        <begin position="29"/>
        <end position="115"/>
    </location>
</feature>
<dbReference type="AlphaFoldDB" id="H8KLL5"/>
<dbReference type="eggNOG" id="COG0664">
    <property type="taxonomic scope" value="Bacteria"/>
</dbReference>
<dbReference type="SUPFAM" id="SSF51206">
    <property type="entry name" value="cAMP-binding domain-like"/>
    <property type="match status" value="1"/>
</dbReference>
<dbReference type="RefSeq" id="WP_014682125.1">
    <property type="nucleotide sequence ID" value="NC_017770.1"/>
</dbReference>
<dbReference type="KEGG" id="scn:Solca_3907"/>
<dbReference type="CDD" id="cd00038">
    <property type="entry name" value="CAP_ED"/>
    <property type="match status" value="1"/>
</dbReference>
<dbReference type="InterPro" id="IPR014710">
    <property type="entry name" value="RmlC-like_jellyroll"/>
</dbReference>
<reference evidence="2" key="1">
    <citation type="submission" date="2012-02" db="EMBL/GenBank/DDBJ databases">
        <title>The complete genome of Solitalea canadensis DSM 3403.</title>
        <authorList>
            <consortium name="US DOE Joint Genome Institute (JGI-PGF)"/>
            <person name="Lucas S."/>
            <person name="Copeland A."/>
            <person name="Lapidus A."/>
            <person name="Glavina del Rio T."/>
            <person name="Dalin E."/>
            <person name="Tice H."/>
            <person name="Bruce D."/>
            <person name="Goodwin L."/>
            <person name="Pitluck S."/>
            <person name="Peters L."/>
            <person name="Ovchinnikova G."/>
            <person name="Lu M."/>
            <person name="Kyrpides N."/>
            <person name="Mavromatis K."/>
            <person name="Ivanova N."/>
            <person name="Brettin T."/>
            <person name="Detter J.C."/>
            <person name="Han C."/>
            <person name="Larimer F."/>
            <person name="Land M."/>
            <person name="Hauser L."/>
            <person name="Markowitz V."/>
            <person name="Cheng J.-F."/>
            <person name="Hugenholtz P."/>
            <person name="Woyke T."/>
            <person name="Wu D."/>
            <person name="Spring S."/>
            <person name="Schroeder M."/>
            <person name="Kopitz M."/>
            <person name="Brambilla E."/>
            <person name="Klenk H.-P."/>
            <person name="Eisen J.A."/>
        </authorList>
    </citation>
    <scope>NUCLEOTIDE SEQUENCE</scope>
    <source>
        <strain evidence="2">DSM 3403</strain>
    </source>
</reference>
<evidence type="ECO:0000313" key="2">
    <source>
        <dbReference type="EMBL" id="AFD08902.1"/>
    </source>
</evidence>
<evidence type="ECO:0000313" key="3">
    <source>
        <dbReference type="Proteomes" id="UP000007590"/>
    </source>
</evidence>
<name>H8KLL5_SOLCM</name>
<proteinExistence type="predicted"/>
<protein>
    <submittedName>
        <fullName evidence="2">cAMP-binding protein</fullName>
    </submittedName>
</protein>
<organism evidence="2 3">
    <name type="scientific">Solitalea canadensis (strain ATCC 29591 / DSM 3403 / JCM 21819 / LMG 8368 / NBRC 15130 / NCIMB 12057 / USAM 9D)</name>
    <name type="common">Flexibacter canadensis</name>
    <dbReference type="NCBI Taxonomy" id="929556"/>
    <lineage>
        <taxon>Bacteria</taxon>
        <taxon>Pseudomonadati</taxon>
        <taxon>Bacteroidota</taxon>
        <taxon>Sphingobacteriia</taxon>
        <taxon>Sphingobacteriales</taxon>
        <taxon>Sphingobacteriaceae</taxon>
        <taxon>Solitalea</taxon>
    </lineage>
</organism>
<dbReference type="Gene3D" id="2.60.120.10">
    <property type="entry name" value="Jelly Rolls"/>
    <property type="match status" value="1"/>
</dbReference>
<dbReference type="EMBL" id="CP003349">
    <property type="protein sequence ID" value="AFD08902.1"/>
    <property type="molecule type" value="Genomic_DNA"/>
</dbReference>
<dbReference type="OrthoDB" id="663011at2"/>
<dbReference type="InterPro" id="IPR000595">
    <property type="entry name" value="cNMP-bd_dom"/>
</dbReference>